<dbReference type="VEuPathDB" id="FungiDB:VP01_1719g2"/>
<accession>A0A0L6VFG5</accession>
<dbReference type="EMBL" id="LAVV01006525">
    <property type="protein sequence ID" value="KNZ59493.1"/>
    <property type="molecule type" value="Genomic_DNA"/>
</dbReference>
<keyword evidence="2" id="KW-1185">Reference proteome</keyword>
<dbReference type="STRING" id="27349.A0A0L6VFG5"/>
<reference evidence="1 2" key="1">
    <citation type="submission" date="2015-08" db="EMBL/GenBank/DDBJ databases">
        <title>Next Generation Sequencing and Analysis of the Genome of Puccinia sorghi L Schw, the Causal Agent of Maize Common Rust.</title>
        <authorList>
            <person name="Rochi L."/>
            <person name="Burguener G."/>
            <person name="Darino M."/>
            <person name="Turjanski A."/>
            <person name="Kreff E."/>
            <person name="Dieguez M.J."/>
            <person name="Sacco F."/>
        </authorList>
    </citation>
    <scope>NUCLEOTIDE SEQUENCE [LARGE SCALE GENOMIC DNA]</scope>
    <source>
        <strain evidence="1 2">RO10H11247</strain>
    </source>
</reference>
<sequence length="440" mass="49584">MLFHCRKHSIQMISYHFTFKFIQDQTAENFSCKNCANVVVSIHAIATFQTFTIIFAIKLSKLLGQPPGSSTSRLFGMLAAFAAVTDLPASSSPSCDAFNSLKSLPALTFESTMSSSVAQAGNFLSAKTCWEESSTARVNLLTKVQSFLCKIVWTSMHHSIFLRITHHPILPYLPQRNDPMNSIAQGQKNLIFSVACLTHNEVSTICYQVIQVFPTPFLLLFRWLDWSRRMVFVLDKQNPSNPFMMIMKITPHSSDRTLKKTAHLIETFLHPIVLLECHVKPDLLILMHTGSLEQHRGIITPQLALTTAEYFAYQLEKSMGSWRRSARKTRLSRLHVSITQIPILKMAHDGLSSNICQIKPNQAVPRSIPPPSTAPALVCSRPLMSKDDLQGVIRFICGILNELISHEMLPIIIPLLKPVYVVNFSKTNMISIYGMEWLNL</sequence>
<evidence type="ECO:0000313" key="1">
    <source>
        <dbReference type="EMBL" id="KNZ59493.1"/>
    </source>
</evidence>
<dbReference type="AlphaFoldDB" id="A0A0L6VFG5"/>
<name>A0A0L6VFG5_9BASI</name>
<comment type="caution">
    <text evidence="1">The sequence shown here is derived from an EMBL/GenBank/DDBJ whole genome shotgun (WGS) entry which is preliminary data.</text>
</comment>
<evidence type="ECO:0000313" key="2">
    <source>
        <dbReference type="Proteomes" id="UP000037035"/>
    </source>
</evidence>
<protein>
    <submittedName>
        <fullName evidence="1">Uncharacterized protein</fullName>
    </submittedName>
</protein>
<organism evidence="1 2">
    <name type="scientific">Puccinia sorghi</name>
    <dbReference type="NCBI Taxonomy" id="27349"/>
    <lineage>
        <taxon>Eukaryota</taxon>
        <taxon>Fungi</taxon>
        <taxon>Dikarya</taxon>
        <taxon>Basidiomycota</taxon>
        <taxon>Pucciniomycotina</taxon>
        <taxon>Pucciniomycetes</taxon>
        <taxon>Pucciniales</taxon>
        <taxon>Pucciniaceae</taxon>
        <taxon>Puccinia</taxon>
    </lineage>
</organism>
<gene>
    <name evidence="1" type="ORF">VP01_1719g2</name>
</gene>
<proteinExistence type="predicted"/>
<dbReference type="Proteomes" id="UP000037035">
    <property type="component" value="Unassembled WGS sequence"/>
</dbReference>